<keyword evidence="2" id="KW-1185">Reference proteome</keyword>
<protein>
    <submittedName>
        <fullName evidence="1">Uncharacterized protein</fullName>
    </submittedName>
</protein>
<name>A0A6A4QNC6_LUPAL</name>
<dbReference type="Proteomes" id="UP000447434">
    <property type="component" value="Chromosome 4"/>
</dbReference>
<organism evidence="1 2">
    <name type="scientific">Lupinus albus</name>
    <name type="common">White lupine</name>
    <name type="synonym">Lupinus termis</name>
    <dbReference type="NCBI Taxonomy" id="3870"/>
    <lineage>
        <taxon>Eukaryota</taxon>
        <taxon>Viridiplantae</taxon>
        <taxon>Streptophyta</taxon>
        <taxon>Embryophyta</taxon>
        <taxon>Tracheophyta</taxon>
        <taxon>Spermatophyta</taxon>
        <taxon>Magnoliopsida</taxon>
        <taxon>eudicotyledons</taxon>
        <taxon>Gunneridae</taxon>
        <taxon>Pentapetalae</taxon>
        <taxon>rosids</taxon>
        <taxon>fabids</taxon>
        <taxon>Fabales</taxon>
        <taxon>Fabaceae</taxon>
        <taxon>Papilionoideae</taxon>
        <taxon>50 kb inversion clade</taxon>
        <taxon>genistoids sensu lato</taxon>
        <taxon>core genistoids</taxon>
        <taxon>Genisteae</taxon>
        <taxon>Lupinus</taxon>
    </lineage>
</organism>
<comment type="caution">
    <text evidence="1">The sequence shown here is derived from an EMBL/GenBank/DDBJ whole genome shotgun (WGS) entry which is preliminary data.</text>
</comment>
<gene>
    <name evidence="1" type="ORF">Lalb_Chr04g0255131</name>
</gene>
<dbReference type="EMBL" id="WOCE01000004">
    <property type="protein sequence ID" value="KAE9615430.1"/>
    <property type="molecule type" value="Genomic_DNA"/>
</dbReference>
<dbReference type="AlphaFoldDB" id="A0A6A4QNC6"/>
<evidence type="ECO:0000313" key="2">
    <source>
        <dbReference type="Proteomes" id="UP000447434"/>
    </source>
</evidence>
<dbReference type="PANTHER" id="PTHR31050">
    <property type="entry name" value="OS08G0413200 PROTEIN"/>
    <property type="match status" value="1"/>
</dbReference>
<reference evidence="2" key="1">
    <citation type="journal article" date="2020" name="Nat. Commun.">
        <title>Genome sequence of the cluster root forming white lupin.</title>
        <authorList>
            <person name="Hufnagel B."/>
            <person name="Marques A."/>
            <person name="Soriano A."/>
            <person name="Marques L."/>
            <person name="Divol F."/>
            <person name="Doumas P."/>
            <person name="Sallet E."/>
            <person name="Mancinotti D."/>
            <person name="Carrere S."/>
            <person name="Marande W."/>
            <person name="Arribat S."/>
            <person name="Keller J."/>
            <person name="Huneau C."/>
            <person name="Blein T."/>
            <person name="Aime D."/>
            <person name="Laguerre M."/>
            <person name="Taylor J."/>
            <person name="Schubert V."/>
            <person name="Nelson M."/>
            <person name="Geu-Flores F."/>
            <person name="Crespi M."/>
            <person name="Gallardo-Guerrero K."/>
            <person name="Delaux P.-M."/>
            <person name="Salse J."/>
            <person name="Berges H."/>
            <person name="Guyot R."/>
            <person name="Gouzy J."/>
            <person name="Peret B."/>
        </authorList>
    </citation>
    <scope>NUCLEOTIDE SEQUENCE [LARGE SCALE GENOMIC DNA]</scope>
    <source>
        <strain evidence="2">cv. Amiga</strain>
    </source>
</reference>
<dbReference type="PANTHER" id="PTHR31050:SF7">
    <property type="entry name" value="DUF1262 FAMILY PROTEIN"/>
    <property type="match status" value="1"/>
</dbReference>
<accession>A0A6A4QNC6</accession>
<dbReference type="OrthoDB" id="1898393at2759"/>
<sequence length="131" mass="15256">MTCSTRQLGLTSIQKQLVARVAGRDAVCDENGVQESVLWFKSFDEKGAEISVGLSLEIVERMKWEQGRVGWVGGNDRKVRLERVEEFGLNKMWKHFSCYVLVESFVLKRMDGKLVLAYDYRHTHQIRCKWE</sequence>
<proteinExistence type="predicted"/>
<evidence type="ECO:0000313" key="1">
    <source>
        <dbReference type="EMBL" id="KAE9615430.1"/>
    </source>
</evidence>